<accession>R9KXC5</accession>
<comment type="caution">
    <text evidence="1">The sequence shown here is derived from an EMBL/GenBank/DDBJ whole genome shotgun (WGS) entry which is preliminary data.</text>
</comment>
<name>R9KXC5_9ACTN</name>
<dbReference type="GO" id="GO:0006310">
    <property type="term" value="P:DNA recombination"/>
    <property type="evidence" value="ECO:0007669"/>
    <property type="project" value="InterPro"/>
</dbReference>
<evidence type="ECO:0000313" key="1">
    <source>
        <dbReference type="EMBL" id="EOS50938.1"/>
    </source>
</evidence>
<evidence type="ECO:0000313" key="2">
    <source>
        <dbReference type="Proteomes" id="UP000014204"/>
    </source>
</evidence>
<dbReference type="RefSeq" id="WP_016309558.1">
    <property type="nucleotide sequence ID" value="NZ_KE159646.1"/>
</dbReference>
<organism evidence="1 2">
    <name type="scientific">Adlercreutzia caecimuris B7</name>
    <dbReference type="NCBI Taxonomy" id="1235794"/>
    <lineage>
        <taxon>Bacteria</taxon>
        <taxon>Bacillati</taxon>
        <taxon>Actinomycetota</taxon>
        <taxon>Coriobacteriia</taxon>
        <taxon>Eggerthellales</taxon>
        <taxon>Eggerthellaceae</taxon>
        <taxon>Adlercreutzia</taxon>
    </lineage>
</organism>
<dbReference type="GeneID" id="82191869"/>
<dbReference type="InterPro" id="IPR010183">
    <property type="entry name" value="Phage_lambda_Bet"/>
</dbReference>
<reference evidence="1 2" key="1">
    <citation type="submission" date="2013-04" db="EMBL/GenBank/DDBJ databases">
        <title>The Genome Sequence of Enterorhabdus caecimuris B7.</title>
        <authorList>
            <consortium name="The Broad Institute Genomics Platform"/>
            <consortium name="The Broad Institute Genome Sequencing Center for Infectious Disease"/>
            <person name="Earl A."/>
            <person name="Xavier R."/>
            <person name="Elson C."/>
            <person name="Duck W."/>
            <person name="Walker B."/>
            <person name="Young S."/>
            <person name="Zeng Q."/>
            <person name="Gargeya S."/>
            <person name="Fitzgerald M."/>
            <person name="Haas B."/>
            <person name="Abouelleil A."/>
            <person name="Allen A.W."/>
            <person name="Alvarado L."/>
            <person name="Arachchi H.M."/>
            <person name="Berlin A.M."/>
            <person name="Chapman S.B."/>
            <person name="Gainer-Dewar J."/>
            <person name="Goldberg J."/>
            <person name="Griggs A."/>
            <person name="Gujja S."/>
            <person name="Hansen M."/>
            <person name="Howarth C."/>
            <person name="Imamovic A."/>
            <person name="Ireland A."/>
            <person name="Larimer J."/>
            <person name="McCowan C."/>
            <person name="Murphy C."/>
            <person name="Pearson M."/>
            <person name="Poon T.W."/>
            <person name="Priest M."/>
            <person name="Roberts A."/>
            <person name="Saif S."/>
            <person name="Shea T."/>
            <person name="Sisk P."/>
            <person name="Sykes S."/>
            <person name="Wortman J."/>
            <person name="Nusbaum C."/>
            <person name="Birren B."/>
        </authorList>
    </citation>
    <scope>NUCLEOTIDE SEQUENCE [LARGE SCALE GENOMIC DNA]</scope>
    <source>
        <strain evidence="1 2">B7</strain>
    </source>
</reference>
<dbReference type="HOGENOM" id="CLU_936073_0_0_11"/>
<sequence length="297" mass="32666">MTSEIVRYKADNGQDIEVTEQDVRDLMAANGTTTSNVTAQEIKTYLRLCQAQRLNPFTKDAYLVKYGTSPATIIAGKETFTKRAQRNPRFRGFEAGITIFGTDGKLHRREGSMLLDGEIVVGGWCKVYIAGYEAPMYDEVSFSEYNTGKSNWLKIPATMIRKVAICHALREAFPEDLGGLYGAEEMDQAAPQQSYEEPAPQAPAAVAVEAAQAPPEPPAARPIDEYKLALVRARDERGVPVKEAMAKVRETISKPPEEYDAADIASAVAIVDALGAPEPEYELVEEPLPLSEYDIPF</sequence>
<gene>
    <name evidence="1" type="ORF">C811_01355</name>
</gene>
<dbReference type="OrthoDB" id="3191611at2"/>
<dbReference type="GO" id="GO:0003677">
    <property type="term" value="F:DNA binding"/>
    <property type="evidence" value="ECO:0007669"/>
    <property type="project" value="InterPro"/>
</dbReference>
<dbReference type="Proteomes" id="UP000014204">
    <property type="component" value="Unassembled WGS sequence"/>
</dbReference>
<dbReference type="Pfam" id="PF03837">
    <property type="entry name" value="RecT"/>
    <property type="match status" value="1"/>
</dbReference>
<dbReference type="EMBL" id="ASSY01000008">
    <property type="protein sequence ID" value="EOS50938.1"/>
    <property type="molecule type" value="Genomic_DNA"/>
</dbReference>
<dbReference type="eggNOG" id="COG3723">
    <property type="taxonomic scope" value="Bacteria"/>
</dbReference>
<keyword evidence="2" id="KW-1185">Reference proteome</keyword>
<protein>
    <submittedName>
        <fullName evidence="1">Phage recombination protein Bet</fullName>
    </submittedName>
</protein>
<dbReference type="NCBIfam" id="TIGR01913">
    <property type="entry name" value="bet_lambda"/>
    <property type="match status" value="1"/>
</dbReference>
<proteinExistence type="predicted"/>
<dbReference type="STRING" id="1235794.C811_01355"/>
<dbReference type="AlphaFoldDB" id="R9KXC5"/>
<dbReference type="InterPro" id="IPR018330">
    <property type="entry name" value="RecT_fam"/>
</dbReference>